<keyword evidence="2" id="KW-0614">Plasmid</keyword>
<dbReference type="RefSeq" id="WP_000132085.1">
    <property type="nucleotide sequence ID" value="NZ_KX274135.1"/>
</dbReference>
<keyword evidence="2" id="KW-0067">ATP-binding</keyword>
<dbReference type="PANTHER" id="PTHR35894">
    <property type="entry name" value="GENERAL SECRETION PATHWAY PROTEIN A-RELATED"/>
    <property type="match status" value="1"/>
</dbReference>
<proteinExistence type="predicted"/>
<evidence type="ECO:0000259" key="1">
    <source>
        <dbReference type="Pfam" id="PF13401"/>
    </source>
</evidence>
<dbReference type="EMBL" id="KX274135">
    <property type="protein sequence ID" value="ARO44760.1"/>
    <property type="molecule type" value="Genomic_DNA"/>
</dbReference>
<evidence type="ECO:0000313" key="2">
    <source>
        <dbReference type="EMBL" id="ARO44760.1"/>
    </source>
</evidence>
<feature type="domain" description="ORC1/DEAH AAA+ ATPase" evidence="1">
    <location>
        <begin position="25"/>
        <end position="177"/>
    </location>
</feature>
<dbReference type="Gene3D" id="3.40.50.300">
    <property type="entry name" value="P-loop containing nucleotide triphosphate hydrolases"/>
    <property type="match status" value="1"/>
</dbReference>
<keyword evidence="2" id="KW-0547">Nucleotide-binding</keyword>
<dbReference type="Gene3D" id="1.10.8.60">
    <property type="match status" value="1"/>
</dbReference>
<reference evidence="2" key="1">
    <citation type="submission" date="2016-05" db="EMBL/GenBank/DDBJ databases">
        <title>Co-location of cfr and fosD genes on a novel plasmid from Staphylococcus arlettae of chicken origin.</title>
        <authorList>
            <person name="Liu B.H."/>
            <person name="Pan Y."/>
            <person name="Lei C.W."/>
            <person name="Zhang A.Y."/>
            <person name="Wang H.N."/>
        </authorList>
    </citation>
    <scope>NUCLEOTIDE SEQUENCE</scope>
    <source>
        <strain evidence="2">SA-01</strain>
        <plasmid evidence="2">pSA-01</plasmid>
    </source>
</reference>
<name>A0A286KT87_9STAP</name>
<dbReference type="SUPFAM" id="SSF52540">
    <property type="entry name" value="P-loop containing nucleoside triphosphate hydrolases"/>
    <property type="match status" value="1"/>
</dbReference>
<protein>
    <submittedName>
        <fullName evidence="2">ATP-binding protein p271</fullName>
    </submittedName>
</protein>
<dbReference type="InterPro" id="IPR049945">
    <property type="entry name" value="AAA_22"/>
</dbReference>
<dbReference type="AlphaFoldDB" id="A0A286KT87"/>
<geneLocation type="plasmid" evidence="2">
    <name>pSA-01</name>
</geneLocation>
<dbReference type="GO" id="GO:0016887">
    <property type="term" value="F:ATP hydrolysis activity"/>
    <property type="evidence" value="ECO:0007669"/>
    <property type="project" value="InterPro"/>
</dbReference>
<accession>A0A286KT87</accession>
<dbReference type="PANTHER" id="PTHR35894:SF5">
    <property type="entry name" value="MU-LIKE PROPHAGE FLUMU DNA TRANSPOSITION PROTEIN B"/>
    <property type="match status" value="1"/>
</dbReference>
<dbReference type="GO" id="GO:0005524">
    <property type="term" value="F:ATP binding"/>
    <property type="evidence" value="ECO:0007669"/>
    <property type="project" value="UniProtKB-KW"/>
</dbReference>
<dbReference type="Pfam" id="PF13401">
    <property type="entry name" value="AAA_22"/>
    <property type="match status" value="1"/>
</dbReference>
<dbReference type="InterPro" id="IPR052026">
    <property type="entry name" value="ExeA_AAA_ATPase_DNA-bind"/>
</dbReference>
<sequence>MTDQTFVETKQYRRFEEFCDNCAKYKYMGVCYGNPGVGKTFSAQYYANWDYVNPIITEYLGANDQGKNVDDDKFLSCKTIFYTAPPVRPSKIHKDLLNLATQLTLGKMGYRTLKIQEEFDGLKELVRLQSNNYEIDLIIIDEIDRLNYKTLEIIRDIYDQLDIGMILIGMPGIEKRLSRYPQLYSRIGFSHQFDKLTNDELKHILEYKWQELSLPVSYEDFEDYEAINTVIKITNGNFRLVQRLFSQIVRIMEINELNKITVEVIETAREGLLIGENE</sequence>
<organism evidence="2">
    <name type="scientific">Staphylococcus arlettae</name>
    <dbReference type="NCBI Taxonomy" id="29378"/>
    <lineage>
        <taxon>Bacteria</taxon>
        <taxon>Bacillati</taxon>
        <taxon>Bacillota</taxon>
        <taxon>Bacilli</taxon>
        <taxon>Bacillales</taxon>
        <taxon>Staphylococcaceae</taxon>
        <taxon>Staphylococcus</taxon>
    </lineage>
</organism>
<dbReference type="InterPro" id="IPR027417">
    <property type="entry name" value="P-loop_NTPase"/>
</dbReference>